<feature type="transmembrane region" description="Helical" evidence="5">
    <location>
        <begin position="304"/>
        <end position="324"/>
    </location>
</feature>
<evidence type="ECO:0000313" key="7">
    <source>
        <dbReference type="Proteomes" id="UP001138709"/>
    </source>
</evidence>
<protein>
    <submittedName>
        <fullName evidence="6">C4-dicarboxylate ABC transporter</fullName>
    </submittedName>
</protein>
<organism evidence="6 7">
    <name type="scientific">Neoroseomonas eburnea</name>
    <dbReference type="NCBI Taxonomy" id="1346889"/>
    <lineage>
        <taxon>Bacteria</taxon>
        <taxon>Pseudomonadati</taxon>
        <taxon>Pseudomonadota</taxon>
        <taxon>Alphaproteobacteria</taxon>
        <taxon>Acetobacterales</taxon>
        <taxon>Acetobacteraceae</taxon>
        <taxon>Neoroseomonas</taxon>
    </lineage>
</organism>
<feature type="transmembrane region" description="Helical" evidence="5">
    <location>
        <begin position="219"/>
        <end position="237"/>
    </location>
</feature>
<reference evidence="6" key="1">
    <citation type="submission" date="2020-01" db="EMBL/GenBank/DDBJ databases">
        <authorList>
            <person name="Rat A."/>
        </authorList>
    </citation>
    <scope>NUCLEOTIDE SEQUENCE</scope>
    <source>
        <strain evidence="6">LMG 31228</strain>
    </source>
</reference>
<feature type="transmembrane region" description="Helical" evidence="5">
    <location>
        <begin position="160"/>
        <end position="180"/>
    </location>
</feature>
<dbReference type="PANTHER" id="PTHR37955">
    <property type="entry name" value="TELLURITE RESISTANCE PROTEIN TEHA"/>
    <property type="match status" value="1"/>
</dbReference>
<keyword evidence="7" id="KW-1185">Reference proteome</keyword>
<name>A0A9X9XBY9_9PROT</name>
<dbReference type="EMBL" id="JAAEDL010000010">
    <property type="protein sequence ID" value="MBR0681225.1"/>
    <property type="molecule type" value="Genomic_DNA"/>
</dbReference>
<dbReference type="AlphaFoldDB" id="A0A9X9XBY9"/>
<dbReference type="InterPro" id="IPR038665">
    <property type="entry name" value="Voltage-dep_anion_channel_sf"/>
</dbReference>
<dbReference type="Gene3D" id="1.50.10.150">
    <property type="entry name" value="Voltage-dependent anion channel"/>
    <property type="match status" value="1"/>
</dbReference>
<dbReference type="PANTHER" id="PTHR37955:SF1">
    <property type="entry name" value="DEP DOMAIN-CONTAINING PROTEIN"/>
    <property type="match status" value="1"/>
</dbReference>
<dbReference type="RefSeq" id="WP_211846759.1">
    <property type="nucleotide sequence ID" value="NZ_JAAEDL010000010.1"/>
</dbReference>
<reference evidence="6" key="2">
    <citation type="journal article" date="2021" name="Syst. Appl. Microbiol.">
        <title>Roseomonas hellenica sp. nov., isolated from roots of wild-growing Alkanna tinctoria.</title>
        <authorList>
            <person name="Rat A."/>
            <person name="Naranjo H.D."/>
            <person name="Lebbe L."/>
            <person name="Cnockaert M."/>
            <person name="Krigas N."/>
            <person name="Grigoriadou K."/>
            <person name="Maloupa E."/>
            <person name="Willems A."/>
        </authorList>
    </citation>
    <scope>NUCLEOTIDE SEQUENCE</scope>
    <source>
        <strain evidence="6">LMG 31228</strain>
    </source>
</reference>
<feature type="transmembrane region" description="Helical" evidence="5">
    <location>
        <begin position="127"/>
        <end position="148"/>
    </location>
</feature>
<feature type="transmembrane region" description="Helical" evidence="5">
    <location>
        <begin position="101"/>
        <end position="121"/>
    </location>
</feature>
<evidence type="ECO:0000256" key="1">
    <source>
        <dbReference type="ARBA" id="ARBA00004141"/>
    </source>
</evidence>
<evidence type="ECO:0000256" key="4">
    <source>
        <dbReference type="ARBA" id="ARBA00023136"/>
    </source>
</evidence>
<comment type="caution">
    <text evidence="6">The sequence shown here is derived from an EMBL/GenBank/DDBJ whole genome shotgun (WGS) entry which is preliminary data.</text>
</comment>
<keyword evidence="4 5" id="KW-0472">Membrane</keyword>
<dbReference type="GO" id="GO:0046583">
    <property type="term" value="F:monoatomic cation efflux transmembrane transporter activity"/>
    <property type="evidence" value="ECO:0007669"/>
    <property type="project" value="TreeGrafter"/>
</dbReference>
<dbReference type="InterPro" id="IPR052951">
    <property type="entry name" value="Tellurite_res_ion_channel"/>
</dbReference>
<evidence type="ECO:0000256" key="5">
    <source>
        <dbReference type="SAM" id="Phobius"/>
    </source>
</evidence>
<proteinExistence type="predicted"/>
<evidence type="ECO:0000256" key="2">
    <source>
        <dbReference type="ARBA" id="ARBA00022692"/>
    </source>
</evidence>
<comment type="subcellular location">
    <subcellularLocation>
        <location evidence="1">Membrane</location>
        <topology evidence="1">Multi-pass membrane protein</topology>
    </subcellularLocation>
</comment>
<feature type="transmembrane region" description="Helical" evidence="5">
    <location>
        <begin position="243"/>
        <end position="263"/>
    </location>
</feature>
<evidence type="ECO:0000313" key="6">
    <source>
        <dbReference type="EMBL" id="MBR0681225.1"/>
    </source>
</evidence>
<dbReference type="Proteomes" id="UP001138709">
    <property type="component" value="Unassembled WGS sequence"/>
</dbReference>
<evidence type="ECO:0000256" key="3">
    <source>
        <dbReference type="ARBA" id="ARBA00022989"/>
    </source>
</evidence>
<dbReference type="GO" id="GO:0005886">
    <property type="term" value="C:plasma membrane"/>
    <property type="evidence" value="ECO:0007669"/>
    <property type="project" value="TreeGrafter"/>
</dbReference>
<accession>A0A9X9XBY9</accession>
<keyword evidence="3 5" id="KW-1133">Transmembrane helix</keyword>
<feature type="transmembrane region" description="Helical" evidence="5">
    <location>
        <begin position="63"/>
        <end position="81"/>
    </location>
</feature>
<dbReference type="InterPro" id="IPR004695">
    <property type="entry name" value="SLAC1/Mae1/Ssu1/TehA"/>
</dbReference>
<feature type="transmembrane region" description="Helical" evidence="5">
    <location>
        <begin position="186"/>
        <end position="207"/>
    </location>
</feature>
<dbReference type="Pfam" id="PF03595">
    <property type="entry name" value="SLAC1"/>
    <property type="match status" value="1"/>
</dbReference>
<keyword evidence="2 5" id="KW-0812">Transmembrane</keyword>
<sequence length="337" mass="34328">MNSQPPTTTGLPRPGSAVAAHASHGLQHLPLPLFAAPMGIGGLGLAWREAAHVLGAPGVVGEALLLAAGLAWLLIVGLHLLRMLRHPEAIGGDLRHPVRSAFAGAATIGLMILAGGLLPYARDAAAAIWLVAAGAHVAIAVWTVRGLIRAPREAASLTPPLLIPLVGNILAPVIGAKLGFDVLSWMLFGLGALLWVLLQPLLLGRLITGPALPARLRPTLAILLAPPSVGALALAGLTHGFGTAPLIALGLAVFIALVLLSLLPDLASGPFAMSWWGWTFPSAAFAIALQQAAAAHPVAWQAPLLWAVLVAASAILAVVAGATLRAAAQGHLLRPEG</sequence>
<gene>
    <name evidence="6" type="ORF">GXW74_12085</name>
</gene>
<feature type="transmembrane region" description="Helical" evidence="5">
    <location>
        <begin position="275"/>
        <end position="292"/>
    </location>
</feature>